<accession>A0A9X0CT67</accession>
<evidence type="ECO:0000313" key="2">
    <source>
        <dbReference type="Proteomes" id="UP001163046"/>
    </source>
</evidence>
<dbReference type="Proteomes" id="UP001163046">
    <property type="component" value="Unassembled WGS sequence"/>
</dbReference>
<sequence>MPDHLLASVDHLGQSQLEALIAKAFHKLTDQKGLLVRLATKSPLLKHLGCIIEDLYKELLDIKKDLLLDRLYLQRATDLGIDSNPGDYASLSIKAMLKLQEKGKPNLVYKWSRCLHNEQGKPSLDFNRMPFGLLQYSIEFFSCTHNMCGKYYLPDN</sequence>
<dbReference type="OrthoDB" id="5980952at2759"/>
<proteinExistence type="predicted"/>
<dbReference type="AlphaFoldDB" id="A0A9X0CT67"/>
<name>A0A9X0CT67_9CNID</name>
<reference evidence="1" key="1">
    <citation type="submission" date="2023-01" db="EMBL/GenBank/DDBJ databases">
        <title>Genome assembly of the deep-sea coral Lophelia pertusa.</title>
        <authorList>
            <person name="Herrera S."/>
            <person name="Cordes E."/>
        </authorList>
    </citation>
    <scope>NUCLEOTIDE SEQUENCE</scope>
    <source>
        <strain evidence="1">USNM1676648</strain>
        <tissue evidence="1">Polyp</tissue>
    </source>
</reference>
<keyword evidence="2" id="KW-1185">Reference proteome</keyword>
<comment type="caution">
    <text evidence="1">The sequence shown here is derived from an EMBL/GenBank/DDBJ whole genome shotgun (WGS) entry which is preliminary data.</text>
</comment>
<gene>
    <name evidence="1" type="ORF">OS493_012894</name>
</gene>
<organism evidence="1 2">
    <name type="scientific">Desmophyllum pertusum</name>
    <dbReference type="NCBI Taxonomy" id="174260"/>
    <lineage>
        <taxon>Eukaryota</taxon>
        <taxon>Metazoa</taxon>
        <taxon>Cnidaria</taxon>
        <taxon>Anthozoa</taxon>
        <taxon>Hexacorallia</taxon>
        <taxon>Scleractinia</taxon>
        <taxon>Caryophylliina</taxon>
        <taxon>Caryophylliidae</taxon>
        <taxon>Desmophyllum</taxon>
    </lineage>
</organism>
<protein>
    <submittedName>
        <fullName evidence="1">Uncharacterized protein</fullName>
    </submittedName>
</protein>
<dbReference type="EMBL" id="MU826831">
    <property type="protein sequence ID" value="KAJ7373303.1"/>
    <property type="molecule type" value="Genomic_DNA"/>
</dbReference>
<evidence type="ECO:0000313" key="1">
    <source>
        <dbReference type="EMBL" id="KAJ7373303.1"/>
    </source>
</evidence>